<sequence>MAIDSTLNIRRAARARLLASEAVTLIVGNRVYGQTPPKDPPFPFTLWGAITLTPLRASCLDGSEGVVAVHGFAKKREEDGREVEWAEDHASRLGAAIAAALDGYLADIPGGTAAFRWTGSQLLVDGGDSDAFHTVQNFRIRCMTSQTV</sequence>
<proteinExistence type="predicted"/>
<dbReference type="RefSeq" id="WP_184112304.1">
    <property type="nucleotide sequence ID" value="NZ_JACHNY010000002.1"/>
</dbReference>
<keyword evidence="2" id="KW-1185">Reference proteome</keyword>
<dbReference type="Gene3D" id="3.30.2000.30">
    <property type="match status" value="1"/>
</dbReference>
<dbReference type="EMBL" id="JACHNY010000002">
    <property type="protein sequence ID" value="MBB4616908.1"/>
    <property type="molecule type" value="Genomic_DNA"/>
</dbReference>
<dbReference type="Pfam" id="PF11367">
    <property type="entry name" value="Tail_completion_gp17"/>
    <property type="match status" value="1"/>
</dbReference>
<comment type="caution">
    <text evidence="1">The sequence shown here is derived from an EMBL/GenBank/DDBJ whole genome shotgun (WGS) entry which is preliminary data.</text>
</comment>
<organism evidence="1 2">
    <name type="scientific">Sphingomonas abaci</name>
    <dbReference type="NCBI Taxonomy" id="237611"/>
    <lineage>
        <taxon>Bacteria</taxon>
        <taxon>Pseudomonadati</taxon>
        <taxon>Pseudomonadota</taxon>
        <taxon>Alphaproteobacteria</taxon>
        <taxon>Sphingomonadales</taxon>
        <taxon>Sphingomonadaceae</taxon>
        <taxon>Sphingomonas</taxon>
    </lineage>
</organism>
<evidence type="ECO:0000313" key="2">
    <source>
        <dbReference type="Proteomes" id="UP000574769"/>
    </source>
</evidence>
<name>A0A7W7EWT8_9SPHN</name>
<evidence type="ECO:0008006" key="3">
    <source>
        <dbReference type="Google" id="ProtNLM"/>
    </source>
</evidence>
<protein>
    <recommendedName>
        <fullName evidence="3">DUF3168 domain-containing protein</fullName>
    </recommendedName>
</protein>
<accession>A0A7W7EWT8</accession>
<dbReference type="Proteomes" id="UP000574769">
    <property type="component" value="Unassembled WGS sequence"/>
</dbReference>
<evidence type="ECO:0000313" key="1">
    <source>
        <dbReference type="EMBL" id="MBB4616908.1"/>
    </source>
</evidence>
<gene>
    <name evidence="1" type="ORF">GGQ96_001028</name>
</gene>
<reference evidence="1 2" key="1">
    <citation type="submission" date="2020-08" db="EMBL/GenBank/DDBJ databases">
        <title>Genomic Encyclopedia of Type Strains, Phase IV (KMG-IV): sequencing the most valuable type-strain genomes for metagenomic binning, comparative biology and taxonomic classification.</title>
        <authorList>
            <person name="Goeker M."/>
        </authorList>
    </citation>
    <scope>NUCLEOTIDE SEQUENCE [LARGE SCALE GENOMIC DNA]</scope>
    <source>
        <strain evidence="1 2">DSM 15867</strain>
    </source>
</reference>
<dbReference type="AlphaFoldDB" id="A0A7W7EWT8"/>
<dbReference type="InterPro" id="IPR053745">
    <property type="entry name" value="Viral_Tail_Comp_sf"/>
</dbReference>
<dbReference type="InterPro" id="IPR021508">
    <property type="entry name" value="Gp17-like"/>
</dbReference>